<keyword evidence="12 15" id="KW-0520">NAD</keyword>
<feature type="binding site" evidence="15">
    <location>
        <begin position="206"/>
        <end position="209"/>
    </location>
    <ligand>
        <name>FAD</name>
        <dbReference type="ChEBI" id="CHEBI:57692"/>
    </ligand>
</feature>
<dbReference type="InterPro" id="IPR023950">
    <property type="entry name" value="Hmp"/>
</dbReference>
<feature type="site" description="Influences the redox potential of the prosthetic heme and FAD groups" evidence="15">
    <location>
        <position position="396"/>
    </location>
</feature>
<comment type="catalytic activity">
    <reaction evidence="13 15">
        <text>2 nitric oxide + NADH + 2 O2 = 2 nitrate + NAD(+) + H(+)</text>
        <dbReference type="Rhea" id="RHEA:19469"/>
        <dbReference type="ChEBI" id="CHEBI:15378"/>
        <dbReference type="ChEBI" id="CHEBI:15379"/>
        <dbReference type="ChEBI" id="CHEBI:16480"/>
        <dbReference type="ChEBI" id="CHEBI:17632"/>
        <dbReference type="ChEBI" id="CHEBI:57540"/>
        <dbReference type="ChEBI" id="CHEBI:57945"/>
        <dbReference type="EC" id="1.14.12.17"/>
    </reaction>
</comment>
<feature type="site" description="Involved in heme-bound ligand stabilization and O-O bond activation" evidence="15">
    <location>
        <position position="29"/>
    </location>
</feature>
<dbReference type="EMBL" id="JAGKSP010000027">
    <property type="protein sequence ID" value="MBP3966953.1"/>
    <property type="molecule type" value="Genomic_DNA"/>
</dbReference>
<keyword evidence="15" id="KW-0216">Detoxification</keyword>
<organism evidence="18 19">
    <name type="scientific">Paenibacillus lignilyticus</name>
    <dbReference type="NCBI Taxonomy" id="1172615"/>
    <lineage>
        <taxon>Bacteria</taxon>
        <taxon>Bacillati</taxon>
        <taxon>Bacillota</taxon>
        <taxon>Bacilli</taxon>
        <taxon>Bacillales</taxon>
        <taxon>Paenibacillaceae</taxon>
        <taxon>Paenibacillus</taxon>
    </lineage>
</organism>
<comment type="cofactor">
    <cofactor evidence="15">
        <name>heme b</name>
        <dbReference type="ChEBI" id="CHEBI:60344"/>
    </cofactor>
    <text evidence="15">Binds 1 heme b (iron(II)-protoporphyrin IX) group per subunit.</text>
</comment>
<dbReference type="SUPFAM" id="SSF46458">
    <property type="entry name" value="Globin-like"/>
    <property type="match status" value="1"/>
</dbReference>
<dbReference type="InterPro" id="IPR039261">
    <property type="entry name" value="FNR_nucleotide-bd"/>
</dbReference>
<evidence type="ECO:0000256" key="15">
    <source>
        <dbReference type="HAMAP-Rule" id="MF_01252"/>
    </source>
</evidence>
<evidence type="ECO:0000256" key="3">
    <source>
        <dbReference type="ARBA" id="ARBA00022448"/>
    </source>
</evidence>
<dbReference type="CDD" id="cd14777">
    <property type="entry name" value="Yhb1-globin-like"/>
    <property type="match status" value="1"/>
</dbReference>
<keyword evidence="8 15" id="KW-0274">FAD</keyword>
<feature type="binding site" evidence="15">
    <location>
        <position position="190"/>
    </location>
    <ligand>
        <name>FAD</name>
        <dbReference type="ChEBI" id="CHEBI:57692"/>
    </ligand>
</feature>
<dbReference type="Gene3D" id="1.10.490.10">
    <property type="entry name" value="Globins"/>
    <property type="match status" value="1"/>
</dbReference>
<dbReference type="GO" id="GO:0008941">
    <property type="term" value="F:nitric oxide dioxygenase NAD(P)H activity"/>
    <property type="evidence" value="ECO:0007669"/>
    <property type="project" value="UniProtKB-EC"/>
</dbReference>
<keyword evidence="5 15" id="KW-0561">Oxygen transport</keyword>
<dbReference type="PANTHER" id="PTHR43396">
    <property type="entry name" value="FLAVOHEMOPROTEIN"/>
    <property type="match status" value="1"/>
</dbReference>
<proteinExistence type="inferred from homology"/>
<evidence type="ECO:0000256" key="4">
    <source>
        <dbReference type="ARBA" id="ARBA00022617"/>
    </source>
</evidence>
<feature type="binding site" evidence="15">
    <location>
        <begin position="397"/>
        <end position="400"/>
    </location>
    <ligand>
        <name>FAD</name>
        <dbReference type="ChEBI" id="CHEBI:57692"/>
    </ligand>
</feature>
<reference evidence="18 19" key="1">
    <citation type="submission" date="2021-04" db="EMBL/GenBank/DDBJ databases">
        <title>Paenibacillus sp. DLE-14 whole genome sequence.</title>
        <authorList>
            <person name="Ham Y.J."/>
        </authorList>
    </citation>
    <scope>NUCLEOTIDE SEQUENCE [LARGE SCALE GENOMIC DNA]</scope>
    <source>
        <strain evidence="18 19">DLE-14</strain>
    </source>
</reference>
<dbReference type="InterPro" id="IPR017938">
    <property type="entry name" value="Riboflavin_synthase-like_b-brl"/>
</dbReference>
<dbReference type="PANTHER" id="PTHR43396:SF3">
    <property type="entry name" value="FLAVOHEMOPROTEIN"/>
    <property type="match status" value="1"/>
</dbReference>
<evidence type="ECO:0000256" key="1">
    <source>
        <dbReference type="ARBA" id="ARBA00006401"/>
    </source>
</evidence>
<dbReference type="SUPFAM" id="SSF63380">
    <property type="entry name" value="Riboflavin synthase domain-like"/>
    <property type="match status" value="1"/>
</dbReference>
<comment type="domain">
    <text evidence="15">Consists of two distinct domains; an N-terminal heme-containing oxygen-binding domain and a C-terminal reductase domain with binding sites for FAD and NAD(P)H.</text>
</comment>
<dbReference type="InterPro" id="IPR012292">
    <property type="entry name" value="Globin/Proto"/>
</dbReference>
<dbReference type="HAMAP" id="MF_01252">
    <property type="entry name" value="Hmp"/>
    <property type="match status" value="1"/>
</dbReference>
<evidence type="ECO:0000256" key="12">
    <source>
        <dbReference type="ARBA" id="ARBA00023027"/>
    </source>
</evidence>
<evidence type="ECO:0000256" key="14">
    <source>
        <dbReference type="ARBA" id="ARBA00049433"/>
    </source>
</evidence>
<dbReference type="Proteomes" id="UP000673394">
    <property type="component" value="Unassembled WGS sequence"/>
</dbReference>
<keyword evidence="10 15" id="KW-0560">Oxidoreductase</keyword>
<feature type="active site" description="Charge relay system" evidence="15">
    <location>
        <position position="137"/>
    </location>
</feature>
<feature type="region of interest" description="Reductase" evidence="15">
    <location>
        <begin position="149"/>
        <end position="422"/>
    </location>
</feature>
<dbReference type="InterPro" id="IPR001433">
    <property type="entry name" value="OxRdtase_FAD/NAD-bd"/>
</dbReference>
<accession>A0ABS5CM68</accession>
<comment type="function">
    <text evidence="15">Is involved in NO detoxification in an aerobic process, termed nitric oxide dioxygenase (NOD) reaction that utilizes O(2) and NAD(P)H to convert NO to nitrate, which protects the bacterium from various noxious nitrogen compounds. Therefore, plays a central role in the inducible response to nitrosative stress.</text>
</comment>
<evidence type="ECO:0000256" key="11">
    <source>
        <dbReference type="ARBA" id="ARBA00023004"/>
    </source>
</evidence>
<evidence type="ECO:0000313" key="18">
    <source>
        <dbReference type="EMBL" id="MBP3966953.1"/>
    </source>
</evidence>
<feature type="active site" description="Charge relay system" evidence="15">
    <location>
        <position position="95"/>
    </location>
</feature>
<dbReference type="PROSITE" id="PS51384">
    <property type="entry name" value="FAD_FR"/>
    <property type="match status" value="1"/>
</dbReference>
<dbReference type="Gene3D" id="2.40.30.10">
    <property type="entry name" value="Translation factors"/>
    <property type="match status" value="1"/>
</dbReference>
<dbReference type="CDD" id="cd06184">
    <property type="entry name" value="flavohem_like_fad_nad_binding"/>
    <property type="match status" value="1"/>
</dbReference>
<keyword evidence="9 15" id="KW-0521">NADP</keyword>
<dbReference type="Gene3D" id="3.40.50.80">
    <property type="entry name" value="Nucleotide-binding domain of ferredoxin-NADP reductase (FNR) module"/>
    <property type="match status" value="1"/>
</dbReference>
<dbReference type="Pfam" id="PF00042">
    <property type="entry name" value="Globin"/>
    <property type="match status" value="1"/>
</dbReference>
<evidence type="ECO:0000256" key="6">
    <source>
        <dbReference type="ARBA" id="ARBA00022630"/>
    </source>
</evidence>
<dbReference type="InterPro" id="IPR008333">
    <property type="entry name" value="Cbr1-like_FAD-bd_dom"/>
</dbReference>
<keyword evidence="11 15" id="KW-0408">Iron</keyword>
<feature type="binding site" description="proximal binding residue" evidence="15">
    <location>
        <position position="85"/>
    </location>
    <ligand>
        <name>heme b</name>
        <dbReference type="ChEBI" id="CHEBI:60344"/>
    </ligand>
    <ligandPart>
        <name>Fe</name>
        <dbReference type="ChEBI" id="CHEBI:18248"/>
    </ligandPart>
</feature>
<evidence type="ECO:0000256" key="2">
    <source>
        <dbReference type="ARBA" id="ARBA00008414"/>
    </source>
</evidence>
<dbReference type="RefSeq" id="WP_210664141.1">
    <property type="nucleotide sequence ID" value="NZ_JAGKSP010000027.1"/>
</dbReference>
<comment type="catalytic activity">
    <reaction evidence="14 15">
        <text>2 nitric oxide + NADPH + 2 O2 = 2 nitrate + NADP(+) + H(+)</text>
        <dbReference type="Rhea" id="RHEA:19465"/>
        <dbReference type="ChEBI" id="CHEBI:15378"/>
        <dbReference type="ChEBI" id="CHEBI:15379"/>
        <dbReference type="ChEBI" id="CHEBI:16480"/>
        <dbReference type="ChEBI" id="CHEBI:17632"/>
        <dbReference type="ChEBI" id="CHEBI:57783"/>
        <dbReference type="ChEBI" id="CHEBI:58349"/>
        <dbReference type="EC" id="1.14.12.17"/>
    </reaction>
</comment>
<dbReference type="Pfam" id="PF00970">
    <property type="entry name" value="FAD_binding_6"/>
    <property type="match status" value="1"/>
</dbReference>
<dbReference type="PROSITE" id="PS01033">
    <property type="entry name" value="GLOBIN"/>
    <property type="match status" value="1"/>
</dbReference>
<keyword evidence="4 15" id="KW-0349">Heme</keyword>
<feature type="site" description="Influences the redox potential of the prosthetic heme and FAD groups" evidence="15">
    <location>
        <position position="84"/>
    </location>
</feature>
<dbReference type="EC" id="1.14.12.17" evidence="15"/>
<keyword evidence="3 15" id="KW-0813">Transport</keyword>
<evidence type="ECO:0000259" key="17">
    <source>
        <dbReference type="PROSITE" id="PS51384"/>
    </source>
</evidence>
<evidence type="ECO:0000256" key="7">
    <source>
        <dbReference type="ARBA" id="ARBA00022723"/>
    </source>
</evidence>
<evidence type="ECO:0000256" key="10">
    <source>
        <dbReference type="ARBA" id="ARBA00023002"/>
    </source>
</evidence>
<evidence type="ECO:0000256" key="13">
    <source>
        <dbReference type="ARBA" id="ARBA00048649"/>
    </source>
</evidence>
<dbReference type="SUPFAM" id="SSF52343">
    <property type="entry name" value="Ferredoxin reductase-like, C-terminal NADP-linked domain"/>
    <property type="match status" value="1"/>
</dbReference>
<sequence>MLSKQTIDIIKSTVPVLEVHGTTITKRFYQLLFTAHPELLHMFNHANQTKGRQQTALANAVYAAALHIDKLEMILPAVKQIAHKHRSLGVKAEHYPIVGQMLLTAIKDVLGDAATEEILGAWAEAYGIIANVFIETEAEMYKQAEQQNGGWADYRAFRVERKVRESDVITSFYLVPEDGGALPAFEPGQYVSVKVHIPGETYTHIRQYSLSGGPGKPYYRISVKREDEFPNRPGGKVSRYLHEQINQADVLWLSAPAGHFTLDRMDTRPVVLISGGVGLTPLVSMLSTLTESHSDRPVTFIHAAQNASVHALRSEVEELASRASQVSLYWCYDKPTEDDRAAQAFHKEGYIDLPWLQDVVPTKDASFYFCGPEPFMRMVFGLLKEWGVASEDIHYEFFGPSGSLEAAPETTAQPQETASAQG</sequence>
<evidence type="ECO:0000313" key="19">
    <source>
        <dbReference type="Proteomes" id="UP000673394"/>
    </source>
</evidence>
<dbReference type="InterPro" id="IPR000971">
    <property type="entry name" value="Globin"/>
</dbReference>
<evidence type="ECO:0000256" key="8">
    <source>
        <dbReference type="ARBA" id="ARBA00022827"/>
    </source>
</evidence>
<dbReference type="NCBIfam" id="NF009805">
    <property type="entry name" value="PRK13289.1"/>
    <property type="match status" value="1"/>
</dbReference>
<feature type="domain" description="FAD-binding FR-type" evidence="17">
    <location>
        <begin position="152"/>
        <end position="263"/>
    </location>
</feature>
<dbReference type="InterPro" id="IPR009050">
    <property type="entry name" value="Globin-like_sf"/>
</dbReference>
<dbReference type="Pfam" id="PF00175">
    <property type="entry name" value="NAD_binding_1"/>
    <property type="match status" value="1"/>
</dbReference>
<comment type="similarity">
    <text evidence="1 15">In the C-terminal section; belongs to the flavoprotein pyridine nucleotide cytochrome reductase family.</text>
</comment>
<keyword evidence="19" id="KW-1185">Reference proteome</keyword>
<name>A0ABS5CM68_9BACL</name>
<evidence type="ECO:0000256" key="5">
    <source>
        <dbReference type="ARBA" id="ARBA00022621"/>
    </source>
</evidence>
<comment type="similarity">
    <text evidence="2 15">Belongs to the globin family. Two-domain flavohemoproteins subfamily.</text>
</comment>
<comment type="cofactor">
    <cofactor evidence="15">
        <name>FAD</name>
        <dbReference type="ChEBI" id="CHEBI:57692"/>
    </cofactor>
    <text evidence="15">Binds 1 FAD per subunit.</text>
</comment>
<comment type="caution">
    <text evidence="18">The sequence shown here is derived from an EMBL/GenBank/DDBJ whole genome shotgun (WGS) entry which is preliminary data.</text>
</comment>
<feature type="domain" description="Globin" evidence="16">
    <location>
        <begin position="1"/>
        <end position="138"/>
    </location>
</feature>
<keyword evidence="7 15" id="KW-0479">Metal-binding</keyword>
<feature type="binding site" evidence="15">
    <location>
        <begin position="276"/>
        <end position="281"/>
    </location>
    <ligand>
        <name>NADP(+)</name>
        <dbReference type="ChEBI" id="CHEBI:58349"/>
    </ligand>
</feature>
<keyword evidence="6 15" id="KW-0285">Flavoprotein</keyword>
<evidence type="ECO:0000259" key="16">
    <source>
        <dbReference type="PROSITE" id="PS01033"/>
    </source>
</evidence>
<protein>
    <recommendedName>
        <fullName evidence="15">Flavohemoprotein</fullName>
    </recommendedName>
    <alternativeName>
        <fullName evidence="15">Flavohemoglobin</fullName>
    </alternativeName>
    <alternativeName>
        <fullName evidence="15">Hemoglobin-like protein</fullName>
    </alternativeName>
    <alternativeName>
        <fullName evidence="15">Nitric oxide dioxygenase</fullName>
        <shortName evidence="15">NO oxygenase</shortName>
        <shortName evidence="15">NOD</shortName>
        <ecNumber evidence="15">1.14.12.17</ecNumber>
    </alternativeName>
</protein>
<dbReference type="InterPro" id="IPR017927">
    <property type="entry name" value="FAD-bd_FR_type"/>
</dbReference>
<gene>
    <name evidence="18" type="primary">hmpA</name>
    <name evidence="15" type="synonym">hmp</name>
    <name evidence="18" type="ORF">I8J30_30160</name>
</gene>
<evidence type="ECO:0000256" key="9">
    <source>
        <dbReference type="ARBA" id="ARBA00022857"/>
    </source>
</evidence>